<protein>
    <submittedName>
        <fullName evidence="1">Uncharacterized protein</fullName>
    </submittedName>
</protein>
<name>A0A4S4E499_CAMSN</name>
<reference evidence="1 2" key="1">
    <citation type="journal article" date="2018" name="Proc. Natl. Acad. Sci. U.S.A.">
        <title>Draft genome sequence of Camellia sinensis var. sinensis provides insights into the evolution of the tea genome and tea quality.</title>
        <authorList>
            <person name="Wei C."/>
            <person name="Yang H."/>
            <person name="Wang S."/>
            <person name="Zhao J."/>
            <person name="Liu C."/>
            <person name="Gao L."/>
            <person name="Xia E."/>
            <person name="Lu Y."/>
            <person name="Tai Y."/>
            <person name="She G."/>
            <person name="Sun J."/>
            <person name="Cao H."/>
            <person name="Tong W."/>
            <person name="Gao Q."/>
            <person name="Li Y."/>
            <person name="Deng W."/>
            <person name="Jiang X."/>
            <person name="Wang W."/>
            <person name="Chen Q."/>
            <person name="Zhang S."/>
            <person name="Li H."/>
            <person name="Wu J."/>
            <person name="Wang P."/>
            <person name="Li P."/>
            <person name="Shi C."/>
            <person name="Zheng F."/>
            <person name="Jian J."/>
            <person name="Huang B."/>
            <person name="Shan D."/>
            <person name="Shi M."/>
            <person name="Fang C."/>
            <person name="Yue Y."/>
            <person name="Li F."/>
            <person name="Li D."/>
            <person name="Wei S."/>
            <person name="Han B."/>
            <person name="Jiang C."/>
            <person name="Yin Y."/>
            <person name="Xia T."/>
            <person name="Zhang Z."/>
            <person name="Bennetzen J.L."/>
            <person name="Zhao S."/>
            <person name="Wan X."/>
        </authorList>
    </citation>
    <scope>NUCLEOTIDE SEQUENCE [LARGE SCALE GENOMIC DNA]</scope>
    <source>
        <strain evidence="2">cv. Shuchazao</strain>
        <tissue evidence="1">Leaf</tissue>
    </source>
</reference>
<proteinExistence type="predicted"/>
<dbReference type="AlphaFoldDB" id="A0A4S4E499"/>
<gene>
    <name evidence="1" type="ORF">TEA_010677</name>
</gene>
<accession>A0A4S4E499</accession>
<organism evidence="1 2">
    <name type="scientific">Camellia sinensis var. sinensis</name>
    <name type="common">China tea</name>
    <dbReference type="NCBI Taxonomy" id="542762"/>
    <lineage>
        <taxon>Eukaryota</taxon>
        <taxon>Viridiplantae</taxon>
        <taxon>Streptophyta</taxon>
        <taxon>Embryophyta</taxon>
        <taxon>Tracheophyta</taxon>
        <taxon>Spermatophyta</taxon>
        <taxon>Magnoliopsida</taxon>
        <taxon>eudicotyledons</taxon>
        <taxon>Gunneridae</taxon>
        <taxon>Pentapetalae</taxon>
        <taxon>asterids</taxon>
        <taxon>Ericales</taxon>
        <taxon>Theaceae</taxon>
        <taxon>Camellia</taxon>
    </lineage>
</organism>
<dbReference type="Proteomes" id="UP000306102">
    <property type="component" value="Unassembled WGS sequence"/>
</dbReference>
<dbReference type="EMBL" id="SDRB02007717">
    <property type="protein sequence ID" value="THG10769.1"/>
    <property type="molecule type" value="Genomic_DNA"/>
</dbReference>
<evidence type="ECO:0000313" key="2">
    <source>
        <dbReference type="Proteomes" id="UP000306102"/>
    </source>
</evidence>
<dbReference type="STRING" id="542762.A0A4S4E499"/>
<evidence type="ECO:0000313" key="1">
    <source>
        <dbReference type="EMBL" id="THG10769.1"/>
    </source>
</evidence>
<keyword evidence="2" id="KW-1185">Reference proteome</keyword>
<comment type="caution">
    <text evidence="1">The sequence shown here is derived from an EMBL/GenBank/DDBJ whole genome shotgun (WGS) entry which is preliminary data.</text>
</comment>
<sequence length="207" mass="23337">MSAESASGIPRSQVQYHFVDLLDFVDWSGIECLNQSTTHSIANALKQADKLLGRVEQLSFVNNTGECPSQEQLVGKVQRVKDDDKRVTEMGNELHVTVLRRIGEKSRSAKDSIGLEHIATKHATRVSESGHAMDTARRVTERGKTRTNLVGDDPEPFDFDRRSRAPFYFDDPAPSIQPLRLRRALSLSRLCLRRAHSLSRLLSLPRF</sequence>